<dbReference type="EMBL" id="CP013140">
    <property type="protein sequence ID" value="ALN56265.1"/>
    <property type="molecule type" value="Genomic_DNA"/>
</dbReference>
<dbReference type="PATRIC" id="fig|69.6.peg.895"/>
<dbReference type="InterPro" id="IPR004360">
    <property type="entry name" value="Glyas_Fos-R_dOase_dom"/>
</dbReference>
<evidence type="ECO:0000259" key="1">
    <source>
        <dbReference type="PROSITE" id="PS51819"/>
    </source>
</evidence>
<dbReference type="AlphaFoldDB" id="A0A0S2DCJ9"/>
<dbReference type="Proteomes" id="UP000061569">
    <property type="component" value="Chromosome"/>
</dbReference>
<dbReference type="KEGG" id="lez:GLE_0907"/>
<dbReference type="SUPFAM" id="SSF54593">
    <property type="entry name" value="Glyoxalase/Bleomycin resistance protein/Dihydroxybiphenyl dioxygenase"/>
    <property type="match status" value="1"/>
</dbReference>
<dbReference type="CDD" id="cd07263">
    <property type="entry name" value="VOC_like"/>
    <property type="match status" value="1"/>
</dbReference>
<proteinExistence type="predicted"/>
<feature type="domain" description="VOC" evidence="1">
    <location>
        <begin position="30"/>
        <end position="154"/>
    </location>
</feature>
<accession>A0A0S2DCJ9</accession>
<name>A0A0S2DCJ9_LYSEN</name>
<dbReference type="Gene3D" id="3.10.180.10">
    <property type="entry name" value="2,3-Dihydroxybiphenyl 1,2-Dioxygenase, domain 1"/>
    <property type="match status" value="1"/>
</dbReference>
<dbReference type="InterPro" id="IPR037523">
    <property type="entry name" value="VOC_core"/>
</dbReference>
<dbReference type="PROSITE" id="PS51819">
    <property type="entry name" value="VOC"/>
    <property type="match status" value="1"/>
</dbReference>
<protein>
    <submittedName>
        <fullName evidence="2">Glyoxalase</fullName>
    </submittedName>
</protein>
<reference evidence="2 3" key="1">
    <citation type="submission" date="2015-11" db="EMBL/GenBank/DDBJ databases">
        <title>Genome sequences of Lysobacter enzymogenes strain C3 and Lysobacter antibioticus ATCC 29479.</title>
        <authorList>
            <person name="Kobayashi D.Y."/>
        </authorList>
    </citation>
    <scope>NUCLEOTIDE SEQUENCE [LARGE SCALE GENOMIC DNA]</scope>
    <source>
        <strain evidence="2 3">C3</strain>
    </source>
</reference>
<gene>
    <name evidence="2" type="ORF">GLE_0907</name>
</gene>
<evidence type="ECO:0000313" key="2">
    <source>
        <dbReference type="EMBL" id="ALN56265.1"/>
    </source>
</evidence>
<dbReference type="InterPro" id="IPR029068">
    <property type="entry name" value="Glyas_Bleomycin-R_OHBP_Dase"/>
</dbReference>
<evidence type="ECO:0000313" key="3">
    <source>
        <dbReference type="Proteomes" id="UP000061569"/>
    </source>
</evidence>
<dbReference type="STRING" id="69.GLE_0907"/>
<dbReference type="PANTHER" id="PTHR36437:SF2">
    <property type="entry name" value="GLYOXALASE_BLEOMYCIN RESISTANCE PROTEIN_DIOXYGENASE"/>
    <property type="match status" value="1"/>
</dbReference>
<dbReference type="PANTHER" id="PTHR36437">
    <property type="entry name" value="GLYOXALASE/BLEOMYCIN RESISTANCE PROTEIN/DIOXYGENASE"/>
    <property type="match status" value="1"/>
</dbReference>
<dbReference type="Pfam" id="PF00903">
    <property type="entry name" value="Glyoxalase"/>
    <property type="match status" value="1"/>
</dbReference>
<organism evidence="2 3">
    <name type="scientific">Lysobacter enzymogenes</name>
    <dbReference type="NCBI Taxonomy" id="69"/>
    <lineage>
        <taxon>Bacteria</taxon>
        <taxon>Pseudomonadati</taxon>
        <taxon>Pseudomonadota</taxon>
        <taxon>Gammaproteobacteria</taxon>
        <taxon>Lysobacterales</taxon>
        <taxon>Lysobacteraceae</taxon>
        <taxon>Lysobacter</taxon>
    </lineage>
</organism>
<sequence length="156" mass="17355">MCLGGGPTRRGFDYDRNVFPCPQGLRMNRSIGSITLVVDDYDRAIDYYTRALGFALLEDIDLGGGKRWVRVAPAAGAQTALLLAQAADENQRARIGDQTGGRVGFFLHTDDFHRDHAAMRAQGVRFLESPRVETYGTVAVFEDLYGNRWDLLELKA</sequence>